<dbReference type="Gene3D" id="1.10.287.40">
    <property type="entry name" value="Serine-tRNA synthetase, tRNA binding domain"/>
    <property type="match status" value="1"/>
</dbReference>
<dbReference type="AlphaFoldDB" id="A0A1G1ZJZ2"/>
<evidence type="ECO:0000256" key="8">
    <source>
        <dbReference type="PIRSR" id="PIRSR001529-2"/>
    </source>
</evidence>
<feature type="binding site" evidence="6 8">
    <location>
        <begin position="248"/>
        <end position="250"/>
    </location>
    <ligand>
        <name>ATP</name>
        <dbReference type="ChEBI" id="CHEBI:30616"/>
    </ligand>
</feature>
<comment type="subunit">
    <text evidence="6">Homodimer. The tRNA molecule binds across the dimer.</text>
</comment>
<dbReference type="GO" id="GO:0005737">
    <property type="term" value="C:cytoplasm"/>
    <property type="evidence" value="ECO:0007669"/>
    <property type="project" value="UniProtKB-SubCell"/>
</dbReference>
<protein>
    <recommendedName>
        <fullName evidence="6">Serine--tRNA ligase</fullName>
        <ecNumber evidence="6">6.1.1.11</ecNumber>
    </recommendedName>
    <alternativeName>
        <fullName evidence="6">Seryl-tRNA synthetase</fullName>
        <shortName evidence="6">SerRS</shortName>
    </alternativeName>
    <alternativeName>
        <fullName evidence="6">Seryl-tRNA(Ser/Sec) synthetase</fullName>
    </alternativeName>
</protein>
<keyword evidence="6" id="KW-0963">Cytoplasm</keyword>
<feature type="binding site" evidence="7">
    <location>
        <position position="377"/>
    </location>
    <ligand>
        <name>L-serine</name>
        <dbReference type="ChEBI" id="CHEBI:33384"/>
    </ligand>
</feature>
<evidence type="ECO:0000259" key="9">
    <source>
        <dbReference type="PROSITE" id="PS50862"/>
    </source>
</evidence>
<comment type="catalytic activity">
    <reaction evidence="6">
        <text>tRNA(Sec) + L-serine + ATP = L-seryl-tRNA(Sec) + AMP + diphosphate + H(+)</text>
        <dbReference type="Rhea" id="RHEA:42580"/>
        <dbReference type="Rhea" id="RHEA-COMP:9742"/>
        <dbReference type="Rhea" id="RHEA-COMP:10128"/>
        <dbReference type="ChEBI" id="CHEBI:15378"/>
        <dbReference type="ChEBI" id="CHEBI:30616"/>
        <dbReference type="ChEBI" id="CHEBI:33019"/>
        <dbReference type="ChEBI" id="CHEBI:33384"/>
        <dbReference type="ChEBI" id="CHEBI:78442"/>
        <dbReference type="ChEBI" id="CHEBI:78533"/>
        <dbReference type="ChEBI" id="CHEBI:456215"/>
        <dbReference type="EC" id="6.1.1.11"/>
    </reaction>
</comment>
<gene>
    <name evidence="6" type="primary">serS</name>
    <name evidence="10" type="ORF">A3B92_02810</name>
</gene>
<keyword evidence="3 6" id="KW-0067">ATP-binding</keyword>
<dbReference type="HAMAP" id="MF_00176">
    <property type="entry name" value="Ser_tRNA_synth_type1"/>
    <property type="match status" value="1"/>
</dbReference>
<dbReference type="PIRSF" id="PIRSF001529">
    <property type="entry name" value="Ser-tRNA-synth_IIa"/>
    <property type="match status" value="1"/>
</dbReference>
<feature type="binding site" evidence="7">
    <location>
        <position position="248"/>
    </location>
    <ligand>
        <name>L-serine</name>
        <dbReference type="ChEBI" id="CHEBI:33384"/>
    </ligand>
</feature>
<dbReference type="Pfam" id="PF02403">
    <property type="entry name" value="Seryl_tRNA_N"/>
    <property type="match status" value="1"/>
</dbReference>
<keyword evidence="4 6" id="KW-0648">Protein biosynthesis</keyword>
<evidence type="ECO:0000313" key="10">
    <source>
        <dbReference type="EMBL" id="OGY64436.1"/>
    </source>
</evidence>
<feature type="binding site" evidence="6 7">
    <location>
        <position position="271"/>
    </location>
    <ligand>
        <name>L-serine</name>
        <dbReference type="ChEBI" id="CHEBI:33384"/>
    </ligand>
</feature>
<dbReference type="PANTHER" id="PTHR11778">
    <property type="entry name" value="SERYL-TRNA SYNTHETASE"/>
    <property type="match status" value="1"/>
</dbReference>
<feature type="binding site" evidence="7">
    <location>
        <position position="217"/>
    </location>
    <ligand>
        <name>L-serine</name>
        <dbReference type="ChEBI" id="CHEBI:33384"/>
    </ligand>
</feature>
<dbReference type="SUPFAM" id="SSF55681">
    <property type="entry name" value="Class II aaRS and biotin synthetases"/>
    <property type="match status" value="1"/>
</dbReference>
<accession>A0A1G1ZJZ2</accession>
<dbReference type="EC" id="6.1.1.11" evidence="6"/>
<dbReference type="InterPro" id="IPR002314">
    <property type="entry name" value="aa-tRNA-synt_IIb"/>
</dbReference>
<dbReference type="GO" id="GO:0016260">
    <property type="term" value="P:selenocysteine biosynthetic process"/>
    <property type="evidence" value="ECO:0007669"/>
    <property type="project" value="UniProtKB-UniRule"/>
</dbReference>
<keyword evidence="5 6" id="KW-0030">Aminoacyl-tRNA synthetase</keyword>
<keyword evidence="1 6" id="KW-0436">Ligase</keyword>
<dbReference type="STRING" id="1798404.A3B92_02810"/>
<proteinExistence type="inferred from homology"/>
<dbReference type="InterPro" id="IPR002317">
    <property type="entry name" value="Ser-tRNA-ligase_type_1"/>
</dbReference>
<evidence type="ECO:0000256" key="6">
    <source>
        <dbReference type="HAMAP-Rule" id="MF_00176"/>
    </source>
</evidence>
<feature type="binding site" evidence="6">
    <location>
        <position position="264"/>
    </location>
    <ligand>
        <name>ATP</name>
        <dbReference type="ChEBI" id="CHEBI:30616"/>
    </ligand>
</feature>
<dbReference type="PROSITE" id="PS50862">
    <property type="entry name" value="AA_TRNA_LIGASE_II"/>
    <property type="match status" value="1"/>
</dbReference>
<feature type="binding site" evidence="6">
    <location>
        <position position="379"/>
    </location>
    <ligand>
        <name>L-serine</name>
        <dbReference type="ChEBI" id="CHEBI:33384"/>
    </ligand>
</feature>
<dbReference type="InterPro" id="IPR015866">
    <property type="entry name" value="Ser-tRNA-synth_1_N"/>
</dbReference>
<dbReference type="UniPathway" id="UPA00906">
    <property type="reaction ID" value="UER00895"/>
</dbReference>
<evidence type="ECO:0000256" key="7">
    <source>
        <dbReference type="PIRSR" id="PIRSR001529-1"/>
    </source>
</evidence>
<feature type="binding site" evidence="8">
    <location>
        <begin position="264"/>
        <end position="267"/>
    </location>
    <ligand>
        <name>ATP</name>
        <dbReference type="ChEBI" id="CHEBI:30616"/>
    </ligand>
</feature>
<dbReference type="PRINTS" id="PR00981">
    <property type="entry name" value="TRNASYNTHSER"/>
</dbReference>
<comment type="catalytic activity">
    <reaction evidence="6">
        <text>tRNA(Ser) + L-serine + ATP = L-seryl-tRNA(Ser) + AMP + diphosphate + H(+)</text>
        <dbReference type="Rhea" id="RHEA:12292"/>
        <dbReference type="Rhea" id="RHEA-COMP:9669"/>
        <dbReference type="Rhea" id="RHEA-COMP:9703"/>
        <dbReference type="ChEBI" id="CHEBI:15378"/>
        <dbReference type="ChEBI" id="CHEBI:30616"/>
        <dbReference type="ChEBI" id="CHEBI:33019"/>
        <dbReference type="ChEBI" id="CHEBI:33384"/>
        <dbReference type="ChEBI" id="CHEBI:78442"/>
        <dbReference type="ChEBI" id="CHEBI:78533"/>
        <dbReference type="ChEBI" id="CHEBI:456215"/>
        <dbReference type="EC" id="6.1.1.11"/>
    </reaction>
</comment>
<keyword evidence="2 6" id="KW-0547">Nucleotide-binding</keyword>
<evidence type="ECO:0000256" key="5">
    <source>
        <dbReference type="ARBA" id="ARBA00023146"/>
    </source>
</evidence>
<feature type="site" description="Important for serine binding" evidence="7">
    <location>
        <position position="379"/>
    </location>
</feature>
<comment type="caution">
    <text evidence="10">The sequence shown here is derived from an EMBL/GenBank/DDBJ whole genome shotgun (WGS) entry which is preliminary data.</text>
</comment>
<dbReference type="GO" id="GO:0004828">
    <property type="term" value="F:serine-tRNA ligase activity"/>
    <property type="evidence" value="ECO:0007669"/>
    <property type="project" value="UniProtKB-UniRule"/>
</dbReference>
<dbReference type="InterPro" id="IPR033729">
    <property type="entry name" value="SerRS_core"/>
</dbReference>
<dbReference type="Pfam" id="PF00587">
    <property type="entry name" value="tRNA-synt_2b"/>
    <property type="match status" value="1"/>
</dbReference>
<dbReference type="InterPro" id="IPR045864">
    <property type="entry name" value="aa-tRNA-synth_II/BPL/LPL"/>
</dbReference>
<evidence type="ECO:0000256" key="2">
    <source>
        <dbReference type="ARBA" id="ARBA00022741"/>
    </source>
</evidence>
<dbReference type="NCBIfam" id="TIGR00414">
    <property type="entry name" value="serS"/>
    <property type="match status" value="1"/>
</dbReference>
<dbReference type="GO" id="GO:0006434">
    <property type="term" value="P:seryl-tRNA aminoacylation"/>
    <property type="evidence" value="ECO:0007669"/>
    <property type="project" value="UniProtKB-UniRule"/>
</dbReference>
<evidence type="ECO:0000313" key="11">
    <source>
        <dbReference type="Proteomes" id="UP000177960"/>
    </source>
</evidence>
<dbReference type="SUPFAM" id="SSF46589">
    <property type="entry name" value="tRNA-binding arm"/>
    <property type="match status" value="1"/>
</dbReference>
<dbReference type="EMBL" id="MHJG01000003">
    <property type="protein sequence ID" value="OGY64436.1"/>
    <property type="molecule type" value="Genomic_DNA"/>
</dbReference>
<dbReference type="GO" id="GO:0005524">
    <property type="term" value="F:ATP binding"/>
    <property type="evidence" value="ECO:0007669"/>
    <property type="project" value="UniProtKB-UniRule"/>
</dbReference>
<evidence type="ECO:0000256" key="4">
    <source>
        <dbReference type="ARBA" id="ARBA00022917"/>
    </source>
</evidence>
<comment type="domain">
    <text evidence="6">Consists of two distinct domains, a catalytic core and a N-terminal extension that is involved in tRNA binding.</text>
</comment>
<dbReference type="Proteomes" id="UP000177960">
    <property type="component" value="Unassembled WGS sequence"/>
</dbReference>
<sequence>MLDINFIRDNSKEVKRGLAAKNAAPDLVDKFLELDEKWRVLTKQFDDSRAKQKKLGEEKKIEEARVIKDVLKKLEADMTDLDKMRQEALHQMPNLPLASAQVGKDESENKILKEVGEKPKLDKPKDYLTLAQELDLIDIERAAKVSGSRFGYLKGAAVLLEFALVDLALKILVKEGFIPVVPPVLLNEKSMWSMGYLERGKDEIYYLPADNLYLAGTSEQSVGPMHQNEIFEEKELPKRYVAFSTCFRREAGSYGKDTKGILRVHQFDKVEMFSYVKPEDSEKEHQFLLSLQEKLMQTLELPYRVIDICSGDLGDPAAAKYDIEVWLPGQNNGKGEYRETHSTSNTTDFQSRRLKIRYKPLNPNPSTLTPQYVHMLNGTAFAIGRMIIAIMENYQTKKGTITVPKILQPYLGIDEIKKIDIG</sequence>
<evidence type="ECO:0000256" key="3">
    <source>
        <dbReference type="ARBA" id="ARBA00022840"/>
    </source>
</evidence>
<reference evidence="10 11" key="1">
    <citation type="journal article" date="2016" name="Nat. Commun.">
        <title>Thousands of microbial genomes shed light on interconnected biogeochemical processes in an aquifer system.</title>
        <authorList>
            <person name="Anantharaman K."/>
            <person name="Brown C.T."/>
            <person name="Hug L.A."/>
            <person name="Sharon I."/>
            <person name="Castelle C.J."/>
            <person name="Probst A.J."/>
            <person name="Thomas B.C."/>
            <person name="Singh A."/>
            <person name="Wilkins M.J."/>
            <person name="Karaoz U."/>
            <person name="Brodie E.L."/>
            <person name="Williams K.H."/>
            <person name="Hubbard S.S."/>
            <person name="Banfield J.F."/>
        </authorList>
    </citation>
    <scope>NUCLEOTIDE SEQUENCE [LARGE SCALE GENOMIC DNA]</scope>
</reference>
<comment type="subcellular location">
    <subcellularLocation>
        <location evidence="6">Cytoplasm</location>
    </subcellularLocation>
</comment>
<feature type="domain" description="Aminoacyl-transfer RNA synthetases class-II family profile" evidence="9">
    <location>
        <begin position="126"/>
        <end position="404"/>
    </location>
</feature>
<comment type="pathway">
    <text evidence="6">Aminoacyl-tRNA biosynthesis; selenocysteinyl-tRNA(Sec) biosynthesis; L-seryl-tRNA(Sec) from L-serine and tRNA(Sec): step 1/1.</text>
</comment>
<comment type="similarity">
    <text evidence="6">Belongs to the class-II aminoacyl-tRNA synthetase family. Type-1 seryl-tRNA synthetase subfamily.</text>
</comment>
<dbReference type="Gene3D" id="3.30.930.10">
    <property type="entry name" value="Bira Bifunctional Protein, Domain 2"/>
    <property type="match status" value="1"/>
</dbReference>
<feature type="binding site" evidence="6">
    <location>
        <begin position="217"/>
        <end position="219"/>
    </location>
    <ligand>
        <name>L-serine</name>
        <dbReference type="ChEBI" id="CHEBI:33384"/>
    </ligand>
</feature>
<feature type="binding site" evidence="6 8">
    <location>
        <begin position="339"/>
        <end position="342"/>
    </location>
    <ligand>
        <name>ATP</name>
        <dbReference type="ChEBI" id="CHEBI:30616"/>
    </ligand>
</feature>
<comment type="function">
    <text evidence="6">Catalyzes the attachment of serine to tRNA(Ser). Is also able to aminoacylate tRNA(Sec) with serine, to form the misacylated tRNA L-seryl-tRNA(Sec), which will be further converted into selenocysteinyl-tRNA(Sec).</text>
</comment>
<dbReference type="CDD" id="cd00770">
    <property type="entry name" value="SerRS_core"/>
    <property type="match status" value="1"/>
</dbReference>
<evidence type="ECO:0000256" key="1">
    <source>
        <dbReference type="ARBA" id="ARBA00022598"/>
    </source>
</evidence>
<organism evidence="10 11">
    <name type="scientific">Candidatus Harrisonbacteria bacterium RIFCSPHIGHO2_02_FULL_42_16</name>
    <dbReference type="NCBI Taxonomy" id="1798404"/>
    <lineage>
        <taxon>Bacteria</taxon>
        <taxon>Candidatus Harrisoniibacteriota</taxon>
    </lineage>
</organism>
<dbReference type="InterPro" id="IPR042103">
    <property type="entry name" value="SerRS_1_N_sf"/>
</dbReference>
<name>A0A1G1ZJZ2_9BACT</name>
<dbReference type="InterPro" id="IPR006195">
    <property type="entry name" value="aa-tRNA-synth_II"/>
</dbReference>
<dbReference type="InterPro" id="IPR010978">
    <property type="entry name" value="tRNA-bd_arm"/>
</dbReference>